<feature type="compositionally biased region" description="Acidic residues" evidence="9">
    <location>
        <begin position="186"/>
        <end position="198"/>
    </location>
</feature>
<evidence type="ECO:0000256" key="2">
    <source>
        <dbReference type="ARBA" id="ARBA00022448"/>
    </source>
</evidence>
<dbReference type="EMBL" id="UYRT01007274">
    <property type="protein sequence ID" value="VDK41974.1"/>
    <property type="molecule type" value="Genomic_DNA"/>
</dbReference>
<name>A0A183D5N5_9BILA</name>
<reference evidence="13" key="1">
    <citation type="submission" date="2016-06" db="UniProtKB">
        <authorList>
            <consortium name="WormBaseParasite"/>
        </authorList>
    </citation>
    <scope>IDENTIFICATION</scope>
</reference>
<accession>A0A183D5N5</accession>
<keyword evidence="2" id="KW-0813">Transport</keyword>
<keyword evidence="5" id="KW-1133">Transmembrane helix</keyword>
<comment type="subcellular location">
    <subcellularLocation>
        <location evidence="1">Endoplasmic reticulum membrane</location>
    </subcellularLocation>
</comment>
<keyword evidence="8" id="KW-0472">Membrane</keyword>
<dbReference type="OrthoDB" id="26740at2759"/>
<gene>
    <name evidence="11" type="ORF">GPUH_LOCUS4026</name>
</gene>
<dbReference type="AlphaFoldDB" id="A0A183D5N5"/>
<evidence type="ECO:0000256" key="9">
    <source>
        <dbReference type="SAM" id="MobiDB-lite"/>
    </source>
</evidence>
<dbReference type="WBParaSite" id="GPUH_0000403301-mRNA-1">
    <property type="protein sequence ID" value="GPUH_0000403301-mRNA-1"/>
    <property type="gene ID" value="GPUH_0000403301"/>
</dbReference>
<evidence type="ECO:0000313" key="12">
    <source>
        <dbReference type="Proteomes" id="UP000271098"/>
    </source>
</evidence>
<dbReference type="GO" id="GO:0005789">
    <property type="term" value="C:endoplasmic reticulum membrane"/>
    <property type="evidence" value="ECO:0007669"/>
    <property type="project" value="UniProtKB-SubCell"/>
</dbReference>
<keyword evidence="12" id="KW-1185">Reference proteome</keyword>
<reference evidence="11 12" key="2">
    <citation type="submission" date="2018-11" db="EMBL/GenBank/DDBJ databases">
        <authorList>
            <consortium name="Pathogen Informatics"/>
        </authorList>
    </citation>
    <scope>NUCLEOTIDE SEQUENCE [LARGE SCALE GENOMIC DNA]</scope>
</reference>
<evidence type="ECO:0000256" key="5">
    <source>
        <dbReference type="ARBA" id="ARBA00022989"/>
    </source>
</evidence>
<dbReference type="GO" id="GO:0006869">
    <property type="term" value="P:lipid transport"/>
    <property type="evidence" value="ECO:0007669"/>
    <property type="project" value="UniProtKB-KW"/>
</dbReference>
<evidence type="ECO:0000256" key="6">
    <source>
        <dbReference type="ARBA" id="ARBA00023055"/>
    </source>
</evidence>
<feature type="domain" description="SMP-LTD" evidence="10">
    <location>
        <begin position="62"/>
        <end position="269"/>
    </location>
</feature>
<dbReference type="PANTHER" id="PTHR13466:SF0">
    <property type="entry name" value="SMP-LTD DOMAIN-CONTAINING PROTEIN"/>
    <property type="match status" value="1"/>
</dbReference>
<keyword evidence="3" id="KW-0812">Transmembrane</keyword>
<dbReference type="PANTHER" id="PTHR13466">
    <property type="entry name" value="TEX2 PROTEIN-RELATED"/>
    <property type="match status" value="1"/>
</dbReference>
<evidence type="ECO:0000313" key="11">
    <source>
        <dbReference type="EMBL" id="VDK41974.1"/>
    </source>
</evidence>
<keyword evidence="6" id="KW-0445">Lipid transport</keyword>
<evidence type="ECO:0000256" key="7">
    <source>
        <dbReference type="ARBA" id="ARBA00023121"/>
    </source>
</evidence>
<keyword evidence="4" id="KW-0256">Endoplasmic reticulum</keyword>
<organism evidence="13">
    <name type="scientific">Gongylonema pulchrum</name>
    <dbReference type="NCBI Taxonomy" id="637853"/>
    <lineage>
        <taxon>Eukaryota</taxon>
        <taxon>Metazoa</taxon>
        <taxon>Ecdysozoa</taxon>
        <taxon>Nematoda</taxon>
        <taxon>Chromadorea</taxon>
        <taxon>Rhabditida</taxon>
        <taxon>Spirurina</taxon>
        <taxon>Spiruromorpha</taxon>
        <taxon>Spiruroidea</taxon>
        <taxon>Gongylonematidae</taxon>
        <taxon>Gongylonema</taxon>
    </lineage>
</organism>
<dbReference type="PROSITE" id="PS51847">
    <property type="entry name" value="SMP"/>
    <property type="match status" value="1"/>
</dbReference>
<evidence type="ECO:0000256" key="3">
    <source>
        <dbReference type="ARBA" id="ARBA00022692"/>
    </source>
</evidence>
<sequence>MLAQLLIKVILTELSKRCICEVLKTPFKIEEKNASGADVVCMDLGRNRWTPGKADADSQLVMSANVLAARIFYDFCRDASWCKQVQDKIQSKLATVHLPYFIETLELSNLDLGVTSPEIVAVYAPVLDDWGFWIDFELKYTGGIHLTLETKVNLMKLKEGMHRNEMYREVSKMKSSVRVHHYSDSDLPESPESSADEDFGSKMEKASTAKESTGKKLLNVVDKIASSNIFQGASELKPVKKVMEEISSTRLLLNVDVTRLEGTMTVNIP</sequence>
<dbReference type="InterPro" id="IPR031468">
    <property type="entry name" value="SMP_LBD"/>
</dbReference>
<evidence type="ECO:0000259" key="10">
    <source>
        <dbReference type="PROSITE" id="PS51847"/>
    </source>
</evidence>
<evidence type="ECO:0000256" key="1">
    <source>
        <dbReference type="ARBA" id="ARBA00004586"/>
    </source>
</evidence>
<dbReference type="GO" id="GO:0008289">
    <property type="term" value="F:lipid binding"/>
    <property type="evidence" value="ECO:0007669"/>
    <property type="project" value="UniProtKB-KW"/>
</dbReference>
<proteinExistence type="predicted"/>
<evidence type="ECO:0000256" key="4">
    <source>
        <dbReference type="ARBA" id="ARBA00022824"/>
    </source>
</evidence>
<evidence type="ECO:0000256" key="8">
    <source>
        <dbReference type="ARBA" id="ARBA00023136"/>
    </source>
</evidence>
<evidence type="ECO:0000313" key="13">
    <source>
        <dbReference type="WBParaSite" id="GPUH_0000403301-mRNA-1"/>
    </source>
</evidence>
<protein>
    <submittedName>
        <fullName evidence="13">SMP-LTD domain-containing protein</fullName>
    </submittedName>
</protein>
<keyword evidence="7" id="KW-0446">Lipid-binding</keyword>
<dbReference type="CDD" id="cd21675">
    <property type="entry name" value="SMP_TEX2"/>
    <property type="match status" value="1"/>
</dbReference>
<feature type="region of interest" description="Disordered" evidence="9">
    <location>
        <begin position="181"/>
        <end position="207"/>
    </location>
</feature>
<dbReference type="Proteomes" id="UP000271098">
    <property type="component" value="Unassembled WGS sequence"/>
</dbReference>